<protein>
    <submittedName>
        <fullName evidence="1">Uncharacterized protein</fullName>
    </submittedName>
</protein>
<name>A0ACC2FLX8_DALPE</name>
<evidence type="ECO:0000313" key="1">
    <source>
        <dbReference type="EMBL" id="KAJ7992240.1"/>
    </source>
</evidence>
<comment type="caution">
    <text evidence="1">The sequence shown here is derived from an EMBL/GenBank/DDBJ whole genome shotgun (WGS) entry which is preliminary data.</text>
</comment>
<dbReference type="EMBL" id="CM055752">
    <property type="protein sequence ID" value="KAJ7992240.1"/>
    <property type="molecule type" value="Genomic_DNA"/>
</dbReference>
<evidence type="ECO:0000313" key="2">
    <source>
        <dbReference type="Proteomes" id="UP001157502"/>
    </source>
</evidence>
<reference evidence="1" key="1">
    <citation type="submission" date="2021-05" db="EMBL/GenBank/DDBJ databases">
        <authorList>
            <person name="Pan Q."/>
            <person name="Jouanno E."/>
            <person name="Zahm M."/>
            <person name="Klopp C."/>
            <person name="Cabau C."/>
            <person name="Louis A."/>
            <person name="Berthelot C."/>
            <person name="Parey E."/>
            <person name="Roest Crollius H."/>
            <person name="Montfort J."/>
            <person name="Robinson-Rechavi M."/>
            <person name="Bouchez O."/>
            <person name="Lampietro C."/>
            <person name="Lopez Roques C."/>
            <person name="Donnadieu C."/>
            <person name="Postlethwait J."/>
            <person name="Bobe J."/>
            <person name="Dillon D."/>
            <person name="Chandos A."/>
            <person name="von Hippel F."/>
            <person name="Guiguen Y."/>
        </authorList>
    </citation>
    <scope>NUCLEOTIDE SEQUENCE</scope>
    <source>
        <strain evidence="1">YG-Jan2019</strain>
    </source>
</reference>
<proteinExistence type="predicted"/>
<dbReference type="Proteomes" id="UP001157502">
    <property type="component" value="Chromosome 25"/>
</dbReference>
<accession>A0ACC2FLX8</accession>
<gene>
    <name evidence="1" type="ORF">DPEC_G00276470</name>
</gene>
<sequence length="113" mass="12855">MLWLNSDGVILPANGPTLTETEGRYTVRGHVTVQKTDNNTFTCRVRQQLIKHTMETQIHVPDLMFPELNRSWWSGWWSGWWFGGLTCGLIVLIVGAVVHCILVNASTTDDEVW</sequence>
<keyword evidence="2" id="KW-1185">Reference proteome</keyword>
<organism evidence="1 2">
    <name type="scientific">Dallia pectoralis</name>
    <name type="common">Alaska blackfish</name>
    <dbReference type="NCBI Taxonomy" id="75939"/>
    <lineage>
        <taxon>Eukaryota</taxon>
        <taxon>Metazoa</taxon>
        <taxon>Chordata</taxon>
        <taxon>Craniata</taxon>
        <taxon>Vertebrata</taxon>
        <taxon>Euteleostomi</taxon>
        <taxon>Actinopterygii</taxon>
        <taxon>Neopterygii</taxon>
        <taxon>Teleostei</taxon>
        <taxon>Protacanthopterygii</taxon>
        <taxon>Esociformes</taxon>
        <taxon>Umbridae</taxon>
        <taxon>Dallia</taxon>
    </lineage>
</organism>